<feature type="region of interest" description="Disordered" evidence="2">
    <location>
        <begin position="522"/>
        <end position="565"/>
    </location>
</feature>
<organism evidence="3 4">
    <name type="scientific">Cyclostephanos tholiformis</name>
    <dbReference type="NCBI Taxonomy" id="382380"/>
    <lineage>
        <taxon>Eukaryota</taxon>
        <taxon>Sar</taxon>
        <taxon>Stramenopiles</taxon>
        <taxon>Ochrophyta</taxon>
        <taxon>Bacillariophyta</taxon>
        <taxon>Coscinodiscophyceae</taxon>
        <taxon>Thalassiosirophycidae</taxon>
        <taxon>Stephanodiscales</taxon>
        <taxon>Stephanodiscaceae</taxon>
        <taxon>Cyclostephanos</taxon>
    </lineage>
</organism>
<evidence type="ECO:0000256" key="1">
    <source>
        <dbReference type="ARBA" id="ARBA00009841"/>
    </source>
</evidence>
<accession>A0ABD3SR42</accession>
<dbReference type="InterPro" id="IPR029026">
    <property type="entry name" value="tRNA_m1G_MTases_N"/>
</dbReference>
<reference evidence="3 4" key="1">
    <citation type="submission" date="2024-10" db="EMBL/GenBank/DDBJ databases">
        <title>Updated reference genomes for cyclostephanoid diatoms.</title>
        <authorList>
            <person name="Roberts W.R."/>
            <person name="Alverson A.J."/>
        </authorList>
    </citation>
    <scope>NUCLEOTIDE SEQUENCE [LARGE SCALE GENOMIC DNA]</scope>
    <source>
        <strain evidence="3 4">AJA228-03</strain>
    </source>
</reference>
<evidence type="ECO:0000256" key="2">
    <source>
        <dbReference type="SAM" id="MobiDB-lite"/>
    </source>
</evidence>
<feature type="compositionally biased region" description="Acidic residues" evidence="2">
    <location>
        <begin position="10"/>
        <end position="20"/>
    </location>
</feature>
<comment type="similarity">
    <text evidence="1">Belongs to the class IV-like SAM-binding methyltransferase superfamily.</text>
</comment>
<feature type="compositionally biased region" description="Polar residues" evidence="2">
    <location>
        <begin position="29"/>
        <end position="39"/>
    </location>
</feature>
<keyword evidence="4" id="KW-1185">Reference proteome</keyword>
<feature type="compositionally biased region" description="Basic residues" evidence="2">
    <location>
        <begin position="426"/>
        <end position="439"/>
    </location>
</feature>
<dbReference type="InterPro" id="IPR003750">
    <property type="entry name" value="Put_MeTrfase-C9orf114-like"/>
</dbReference>
<feature type="region of interest" description="Disordered" evidence="2">
    <location>
        <begin position="26"/>
        <end position="48"/>
    </location>
</feature>
<comment type="caution">
    <text evidence="3">The sequence shown here is derived from an EMBL/GenBank/DDBJ whole genome shotgun (WGS) entry which is preliminary data.</text>
</comment>
<dbReference type="PANTHER" id="PTHR12150:SF13">
    <property type="entry name" value="METHYLTRANSFERASE C9ORF114-RELATED"/>
    <property type="match status" value="1"/>
</dbReference>
<feature type="region of interest" description="Disordered" evidence="2">
    <location>
        <begin position="341"/>
        <end position="381"/>
    </location>
</feature>
<dbReference type="Pfam" id="PF02598">
    <property type="entry name" value="Methyltrn_RNA_3"/>
    <property type="match status" value="1"/>
</dbReference>
<protein>
    <recommendedName>
        <fullName evidence="5">DUF171-domain-containing protein</fullName>
    </recommendedName>
</protein>
<dbReference type="EMBL" id="JALLPB020000008">
    <property type="protein sequence ID" value="KAL3827075.1"/>
    <property type="molecule type" value="Genomic_DNA"/>
</dbReference>
<feature type="compositionally biased region" description="Polar residues" evidence="2">
    <location>
        <begin position="522"/>
        <end position="539"/>
    </location>
</feature>
<gene>
    <name evidence="3" type="ORF">ACHAXA_002310</name>
</gene>
<evidence type="ECO:0000313" key="4">
    <source>
        <dbReference type="Proteomes" id="UP001530377"/>
    </source>
</evidence>
<feature type="compositionally biased region" description="Acidic residues" evidence="2">
    <location>
        <begin position="548"/>
        <end position="565"/>
    </location>
</feature>
<name>A0ABD3SR42_9STRA</name>
<feature type="compositionally biased region" description="Gly residues" evidence="2">
    <location>
        <begin position="350"/>
        <end position="365"/>
    </location>
</feature>
<dbReference type="PANTHER" id="PTHR12150">
    <property type="entry name" value="CLASS IV SAM-BINDING METHYLTRANSFERASE-RELATED"/>
    <property type="match status" value="1"/>
</dbReference>
<evidence type="ECO:0000313" key="3">
    <source>
        <dbReference type="EMBL" id="KAL3827075.1"/>
    </source>
</evidence>
<feature type="compositionally biased region" description="Basic and acidic residues" evidence="2">
    <location>
        <begin position="197"/>
        <end position="212"/>
    </location>
</feature>
<feature type="region of interest" description="Disordered" evidence="2">
    <location>
        <begin position="138"/>
        <end position="214"/>
    </location>
</feature>
<dbReference type="AlphaFoldDB" id="A0ABD3SR42"/>
<dbReference type="InterPro" id="IPR029028">
    <property type="entry name" value="Alpha/beta_knot_MTases"/>
</dbReference>
<feature type="region of interest" description="Disordered" evidence="2">
    <location>
        <begin position="419"/>
        <end position="451"/>
    </location>
</feature>
<sequence length="565" mass="61078">MTPTAAAMTTEDEDEDEDEDAMAVEAVLTPTTGPAISTTDDVRRPSRPPPLMIHGWGGGGLDGISNGSHHHRFGRVMSQPPRLRNIHRTTVSIAIPGSFVSNAQTRELQTQLAGQIARAAAVYRVDEVVVYDDGLGTALSSNSNYRRGPPPPPSSSSSSSRGDRDAAGGGRTNDVDVDDDERSRDDRDGGGEGGDGPSRHHPERRPRERPTTDPHAFLARVLQYVECPQYLRRRIFPMHPDLQFAGLLPPLDAPHHLRKGDVSRYREGVVVGSSMKSPPMSTRVAVAATTTTTNDDDEVEEGAAERGGSLVDCGVPNRLVWIDRTLPPGIRCTVRLDPKAYHQKSSLSSRGGGRGGGGGGRGGVMEGEVVSPTAPRDEDGTYWGYTTRLASSINAIFAECPYEGGYDLKVGTSERGDVSIDDPKFRLSRRRERKGRGKSRRDDGGDGDEDGDDYRFDHLLIVFGGVAGIEESVDADESMTLPGEESGRLFDVWVNVCPYQGSRTIRTEEAVFITLARLSPYITRNGTSNDPGKTQSNKGGPSMAAQTEDVEFSDEVISEESSDEE</sequence>
<evidence type="ECO:0008006" key="5">
    <source>
        <dbReference type="Google" id="ProtNLM"/>
    </source>
</evidence>
<proteinExistence type="inferred from homology"/>
<dbReference type="Proteomes" id="UP001530377">
    <property type="component" value="Unassembled WGS sequence"/>
</dbReference>
<dbReference type="CDD" id="cd18086">
    <property type="entry name" value="HsC9orf114-like"/>
    <property type="match status" value="1"/>
</dbReference>
<dbReference type="SUPFAM" id="SSF75217">
    <property type="entry name" value="alpha/beta knot"/>
    <property type="match status" value="1"/>
</dbReference>
<feature type="region of interest" description="Disordered" evidence="2">
    <location>
        <begin position="1"/>
        <end position="20"/>
    </location>
</feature>
<feature type="compositionally biased region" description="Basic and acidic residues" evidence="2">
    <location>
        <begin position="181"/>
        <end position="190"/>
    </location>
</feature>
<dbReference type="Gene3D" id="3.40.1280.10">
    <property type="match status" value="2"/>
</dbReference>